<feature type="domain" description="C2H2-type" evidence="2">
    <location>
        <begin position="74"/>
        <end position="95"/>
    </location>
</feature>
<comment type="caution">
    <text evidence="3">The sequence shown here is derived from an EMBL/GenBank/DDBJ whole genome shotgun (WGS) entry which is preliminary data.</text>
</comment>
<gene>
    <name evidence="3" type="ORF">FSP39_008116</name>
</gene>
<dbReference type="EMBL" id="VSWD01000012">
    <property type="protein sequence ID" value="KAK3085747.1"/>
    <property type="molecule type" value="Genomic_DNA"/>
</dbReference>
<organism evidence="3 4">
    <name type="scientific">Pinctada imbricata</name>
    <name type="common">Atlantic pearl-oyster</name>
    <name type="synonym">Pinctada martensii</name>
    <dbReference type="NCBI Taxonomy" id="66713"/>
    <lineage>
        <taxon>Eukaryota</taxon>
        <taxon>Metazoa</taxon>
        <taxon>Spiralia</taxon>
        <taxon>Lophotrochozoa</taxon>
        <taxon>Mollusca</taxon>
        <taxon>Bivalvia</taxon>
        <taxon>Autobranchia</taxon>
        <taxon>Pteriomorphia</taxon>
        <taxon>Pterioida</taxon>
        <taxon>Pterioidea</taxon>
        <taxon>Pteriidae</taxon>
        <taxon>Pinctada</taxon>
    </lineage>
</organism>
<protein>
    <recommendedName>
        <fullName evidence="2">C2H2-type domain-containing protein</fullName>
    </recommendedName>
</protein>
<feature type="compositionally biased region" description="Basic and acidic residues" evidence="1">
    <location>
        <begin position="14"/>
        <end position="29"/>
    </location>
</feature>
<keyword evidence="4" id="KW-1185">Reference proteome</keyword>
<evidence type="ECO:0000313" key="4">
    <source>
        <dbReference type="Proteomes" id="UP001186944"/>
    </source>
</evidence>
<dbReference type="InterPro" id="IPR013087">
    <property type="entry name" value="Znf_C2H2_type"/>
</dbReference>
<sequence>MGLAPDHMISPRSKSTEDDRKSDYSRKSESNGNVTSTGELDLSMKSSSMTSPGNNNSKTSPHSETWNSAWKTMCHLCNQNFPSPTTLELHMQNYHLKVA</sequence>
<evidence type="ECO:0000256" key="1">
    <source>
        <dbReference type="SAM" id="MobiDB-lite"/>
    </source>
</evidence>
<proteinExistence type="predicted"/>
<dbReference type="PROSITE" id="PS00028">
    <property type="entry name" value="ZINC_FINGER_C2H2_1"/>
    <property type="match status" value="1"/>
</dbReference>
<dbReference type="Proteomes" id="UP001186944">
    <property type="component" value="Unassembled WGS sequence"/>
</dbReference>
<evidence type="ECO:0000313" key="3">
    <source>
        <dbReference type="EMBL" id="KAK3085747.1"/>
    </source>
</evidence>
<name>A0AA88XQQ7_PINIB</name>
<feature type="region of interest" description="Disordered" evidence="1">
    <location>
        <begin position="1"/>
        <end position="65"/>
    </location>
</feature>
<accession>A0AA88XQQ7</accession>
<evidence type="ECO:0000259" key="2">
    <source>
        <dbReference type="PROSITE" id="PS00028"/>
    </source>
</evidence>
<reference evidence="3" key="1">
    <citation type="submission" date="2019-08" db="EMBL/GenBank/DDBJ databases">
        <title>The improved chromosome-level genome for the pearl oyster Pinctada fucata martensii using PacBio sequencing and Hi-C.</title>
        <authorList>
            <person name="Zheng Z."/>
        </authorList>
    </citation>
    <scope>NUCLEOTIDE SEQUENCE</scope>
    <source>
        <strain evidence="3">ZZ-2019</strain>
        <tissue evidence="3">Adductor muscle</tissue>
    </source>
</reference>
<feature type="compositionally biased region" description="Polar residues" evidence="1">
    <location>
        <begin position="30"/>
        <end position="65"/>
    </location>
</feature>
<dbReference type="AlphaFoldDB" id="A0AA88XQQ7"/>